<dbReference type="Proteomes" id="UP000314901">
    <property type="component" value="Chromosome"/>
</dbReference>
<dbReference type="KEGG" id="muv:FIT94_04195"/>
<dbReference type="AlphaFoldDB" id="A0AAX1EZW7"/>
<sequence>MSNLKQTDSLYNFDKLPDSAYVRLPVVTNLYAISATSVWRNVKSGHIPKPKKLTSRTTAWNVGELRAALDLTIANEEVVYEV</sequence>
<dbReference type="Pfam" id="PF05930">
    <property type="entry name" value="Phage_AlpA"/>
    <property type="match status" value="1"/>
</dbReference>
<feature type="transmembrane region" description="Helical" evidence="1">
    <location>
        <begin position="20"/>
        <end position="42"/>
    </location>
</feature>
<dbReference type="EMBL" id="CP040953">
    <property type="protein sequence ID" value="QDC41262.1"/>
    <property type="molecule type" value="Genomic_DNA"/>
</dbReference>
<protein>
    <submittedName>
        <fullName evidence="2">AlpA family phage regulatory protein</fullName>
    </submittedName>
</protein>
<dbReference type="GeneID" id="66285081"/>
<name>A0AAX1EZW7_9PROT</name>
<gene>
    <name evidence="2" type="ORF">FIT94_04195</name>
</gene>
<keyword evidence="1" id="KW-0472">Membrane</keyword>
<evidence type="ECO:0000256" key="1">
    <source>
        <dbReference type="SAM" id="Phobius"/>
    </source>
</evidence>
<dbReference type="RefSeq" id="WP_139867931.1">
    <property type="nucleotide sequence ID" value="NZ_CP040951.1"/>
</dbReference>
<keyword evidence="1" id="KW-0812">Transmembrane</keyword>
<accession>A0AAX1EZW7</accession>
<proteinExistence type="predicted"/>
<evidence type="ECO:0000313" key="3">
    <source>
        <dbReference type="Proteomes" id="UP000314901"/>
    </source>
</evidence>
<reference evidence="2 3" key="1">
    <citation type="journal article" date="2019" name="ISME J.">
        <title>Evolution in action: habitat transition from sediment to the pelagial leads to genome streamlining in Methylophilaceae.</title>
        <authorList>
            <person name="Salcher M."/>
            <person name="Schaefle D."/>
            <person name="Kaspar M."/>
            <person name="Neuenschwander S.M."/>
            <person name="Ghai R."/>
        </authorList>
    </citation>
    <scope>NUCLEOTIDE SEQUENCE [LARGE SCALE GENOMIC DNA]</scope>
    <source>
        <strain evidence="2 3">MMS-RVI-51</strain>
    </source>
</reference>
<dbReference type="InterPro" id="IPR010260">
    <property type="entry name" value="AlpA"/>
</dbReference>
<keyword evidence="1" id="KW-1133">Transmembrane helix</keyword>
<organism evidence="2 3">
    <name type="scientific">Candidatus Methylopumilus universalis</name>
    <dbReference type="NCBI Taxonomy" id="2588536"/>
    <lineage>
        <taxon>Bacteria</taxon>
        <taxon>Pseudomonadati</taxon>
        <taxon>Pseudomonadota</taxon>
        <taxon>Betaproteobacteria</taxon>
        <taxon>Nitrosomonadales</taxon>
        <taxon>Methylophilaceae</taxon>
        <taxon>Candidatus Methylopumilus</taxon>
    </lineage>
</organism>
<evidence type="ECO:0000313" key="2">
    <source>
        <dbReference type="EMBL" id="QDC41262.1"/>
    </source>
</evidence>